<evidence type="ECO:0000256" key="7">
    <source>
        <dbReference type="RuleBase" id="RU363032"/>
    </source>
</evidence>
<dbReference type="RefSeq" id="WP_202834643.1">
    <property type="nucleotide sequence ID" value="NZ_JAETWB010000026.1"/>
</dbReference>
<feature type="domain" description="ABC transmembrane type-1" evidence="8">
    <location>
        <begin position="91"/>
        <end position="283"/>
    </location>
</feature>
<protein>
    <submittedName>
        <fullName evidence="9">Carbohydrate ABC transporter permease</fullName>
    </submittedName>
</protein>
<evidence type="ECO:0000256" key="4">
    <source>
        <dbReference type="ARBA" id="ARBA00022692"/>
    </source>
</evidence>
<evidence type="ECO:0000313" key="10">
    <source>
        <dbReference type="Proteomes" id="UP000660885"/>
    </source>
</evidence>
<keyword evidence="5 7" id="KW-1133">Transmembrane helix</keyword>
<evidence type="ECO:0000313" key="9">
    <source>
        <dbReference type="EMBL" id="MBL6081424.1"/>
    </source>
</evidence>
<feature type="transmembrane region" description="Helical" evidence="7">
    <location>
        <begin position="159"/>
        <end position="183"/>
    </location>
</feature>
<evidence type="ECO:0000256" key="1">
    <source>
        <dbReference type="ARBA" id="ARBA00004651"/>
    </source>
</evidence>
<dbReference type="EMBL" id="JAETWB010000026">
    <property type="protein sequence ID" value="MBL6081424.1"/>
    <property type="molecule type" value="Genomic_DNA"/>
</dbReference>
<dbReference type="Pfam" id="PF00528">
    <property type="entry name" value="BPD_transp_1"/>
    <property type="match status" value="1"/>
</dbReference>
<dbReference type="InterPro" id="IPR035906">
    <property type="entry name" value="MetI-like_sf"/>
</dbReference>
<dbReference type="PANTHER" id="PTHR32243">
    <property type="entry name" value="MALTOSE TRANSPORT SYSTEM PERMEASE-RELATED"/>
    <property type="match status" value="1"/>
</dbReference>
<proteinExistence type="inferred from homology"/>
<evidence type="ECO:0000256" key="2">
    <source>
        <dbReference type="ARBA" id="ARBA00022448"/>
    </source>
</evidence>
<comment type="caution">
    <text evidence="9">The sequence shown here is derived from an EMBL/GenBank/DDBJ whole genome shotgun (WGS) entry which is preliminary data.</text>
</comment>
<evidence type="ECO:0000256" key="3">
    <source>
        <dbReference type="ARBA" id="ARBA00022475"/>
    </source>
</evidence>
<evidence type="ECO:0000256" key="6">
    <source>
        <dbReference type="ARBA" id="ARBA00023136"/>
    </source>
</evidence>
<dbReference type="InterPro" id="IPR000515">
    <property type="entry name" value="MetI-like"/>
</dbReference>
<keyword evidence="10" id="KW-1185">Reference proteome</keyword>
<gene>
    <name evidence="9" type="ORF">JMJ56_25865</name>
</gene>
<organism evidence="9 10">
    <name type="scientific">Belnapia arida</name>
    <dbReference type="NCBI Taxonomy" id="2804533"/>
    <lineage>
        <taxon>Bacteria</taxon>
        <taxon>Pseudomonadati</taxon>
        <taxon>Pseudomonadota</taxon>
        <taxon>Alphaproteobacteria</taxon>
        <taxon>Acetobacterales</taxon>
        <taxon>Roseomonadaceae</taxon>
        <taxon>Belnapia</taxon>
    </lineage>
</organism>
<keyword evidence="2 7" id="KW-0813">Transport</keyword>
<keyword evidence="3" id="KW-1003">Cell membrane</keyword>
<keyword evidence="4 7" id="KW-0812">Transmembrane</keyword>
<dbReference type="PROSITE" id="PS50928">
    <property type="entry name" value="ABC_TM1"/>
    <property type="match status" value="1"/>
</dbReference>
<keyword evidence="6 7" id="KW-0472">Membrane</keyword>
<sequence length="298" mass="32359">MSASTASTIVSYTGKKLGSLRSERRWALWTAYASLIVATIIFLAPPFYMLVTSLKSSSEISNLSGNPWIVRAPTLENYMELIANPLFRGFFVNSVIITLCVVAISMVISVLAAFSLARMKFWGSQALATGVFLTYLVPDTLLFIPLYQIVGSLGLLNSIWGLILIYPTLTVPFCTWIMIGYFASIPKELDEAALIDGAGWMQMLTKIFIPVALPGIIAATIFAFTVSWAAFVYPTAFVTTPEHMPLTIGVVSQLIRGDTFAWGQIMAGALMAALPPVVVYAFLMDYYIAGLTAGATKG</sequence>
<dbReference type="CDD" id="cd06261">
    <property type="entry name" value="TM_PBP2"/>
    <property type="match status" value="1"/>
</dbReference>
<feature type="transmembrane region" description="Helical" evidence="7">
    <location>
        <begin position="90"/>
        <end position="114"/>
    </location>
</feature>
<comment type="similarity">
    <text evidence="7">Belongs to the binding-protein-dependent transport system permease family.</text>
</comment>
<dbReference type="Proteomes" id="UP000660885">
    <property type="component" value="Unassembled WGS sequence"/>
</dbReference>
<feature type="transmembrane region" description="Helical" evidence="7">
    <location>
        <begin position="26"/>
        <end position="48"/>
    </location>
</feature>
<comment type="subcellular location">
    <subcellularLocation>
        <location evidence="1 7">Cell membrane</location>
        <topology evidence="1 7">Multi-pass membrane protein</topology>
    </subcellularLocation>
</comment>
<feature type="transmembrane region" description="Helical" evidence="7">
    <location>
        <begin position="204"/>
        <end position="231"/>
    </location>
</feature>
<feature type="transmembrane region" description="Helical" evidence="7">
    <location>
        <begin position="261"/>
        <end position="283"/>
    </location>
</feature>
<dbReference type="InterPro" id="IPR050901">
    <property type="entry name" value="BP-dep_ABC_trans_perm"/>
</dbReference>
<evidence type="ECO:0000256" key="5">
    <source>
        <dbReference type="ARBA" id="ARBA00022989"/>
    </source>
</evidence>
<dbReference type="PANTHER" id="PTHR32243:SF18">
    <property type="entry name" value="INNER MEMBRANE ABC TRANSPORTER PERMEASE PROTEIN YCJP"/>
    <property type="match status" value="1"/>
</dbReference>
<dbReference type="Gene3D" id="1.10.3720.10">
    <property type="entry name" value="MetI-like"/>
    <property type="match status" value="1"/>
</dbReference>
<dbReference type="SUPFAM" id="SSF161098">
    <property type="entry name" value="MetI-like"/>
    <property type="match status" value="1"/>
</dbReference>
<name>A0ABS1U9Q1_9PROT</name>
<reference evidence="9 10" key="1">
    <citation type="submission" date="2021-01" db="EMBL/GenBank/DDBJ databases">
        <title>Belnapia mucosa sp. nov. and Belnapia arida sp. nov., isolated from the Tabernas Desert (Almeria, Spain).</title>
        <authorList>
            <person name="Molina-Menor E."/>
            <person name="Vidal-Verdu A."/>
            <person name="Calonge A."/>
            <person name="Satari L."/>
            <person name="Pereto J."/>
            <person name="Porcar M."/>
        </authorList>
    </citation>
    <scope>NUCLEOTIDE SEQUENCE [LARGE SCALE GENOMIC DNA]</scope>
    <source>
        <strain evidence="9 10">T18</strain>
    </source>
</reference>
<accession>A0ABS1U9Q1</accession>
<feature type="transmembrane region" description="Helical" evidence="7">
    <location>
        <begin position="126"/>
        <end position="147"/>
    </location>
</feature>
<evidence type="ECO:0000259" key="8">
    <source>
        <dbReference type="PROSITE" id="PS50928"/>
    </source>
</evidence>